<evidence type="ECO:0000256" key="1">
    <source>
        <dbReference type="SAM" id="MobiDB-lite"/>
    </source>
</evidence>
<dbReference type="PATRIC" id="fig|1286635.3.peg.790"/>
<evidence type="ECO:0008006" key="4">
    <source>
        <dbReference type="Google" id="ProtNLM"/>
    </source>
</evidence>
<evidence type="ECO:0000313" key="2">
    <source>
        <dbReference type="EMBL" id="EMS81615.1"/>
    </source>
</evidence>
<gene>
    <name evidence="2" type="ORF">Dpo_1c07560</name>
</gene>
<keyword evidence="3" id="KW-1185">Reference proteome</keyword>
<feature type="region of interest" description="Disordered" evidence="1">
    <location>
        <begin position="267"/>
        <end position="289"/>
    </location>
</feature>
<sequence length="289" mass="31382">MSLLATMPYQRSADLRSVAAIIAKGICFGLVAVSFNAHQTSAADDAPPVSATRSLPLSVHESAAVSSSMETRPVMSHHPKRANFERELASDEARHVADWVVHSGDNLSMPFAIVDKKDARVFVFAADGRLRSAAPALLGLALGDDAVPGIGDRPLWTIRPEERTTTAGRFVAALDRNLRGKEILWVDYDGGISMHPVITTKPKERRLQRLATLTPLDNRISYGCINVPVKFFDNVVRPAFTGTNGIVYVLPETRMARDVFESYDVEEGHAPVDSGGTQTQGVSPEAAYE</sequence>
<dbReference type="EMBL" id="APJX01000001">
    <property type="protein sequence ID" value="EMS81615.1"/>
    <property type="molecule type" value="Genomic_DNA"/>
</dbReference>
<evidence type="ECO:0000313" key="3">
    <source>
        <dbReference type="Proteomes" id="UP000014216"/>
    </source>
</evidence>
<protein>
    <recommendedName>
        <fullName evidence="4">L,D-transpeptidase</fullName>
    </recommendedName>
</protein>
<dbReference type="AlphaFoldDB" id="S0G3W6"/>
<proteinExistence type="predicted"/>
<dbReference type="Proteomes" id="UP000014216">
    <property type="component" value="Unassembled WGS sequence"/>
</dbReference>
<name>S0G3W6_9BACT</name>
<accession>S0G3W6</accession>
<organism evidence="2 3">
    <name type="scientific">Desulfotignum phosphitoxidans DSM 13687</name>
    <dbReference type="NCBI Taxonomy" id="1286635"/>
    <lineage>
        <taxon>Bacteria</taxon>
        <taxon>Pseudomonadati</taxon>
        <taxon>Thermodesulfobacteriota</taxon>
        <taxon>Desulfobacteria</taxon>
        <taxon>Desulfobacterales</taxon>
        <taxon>Desulfobacteraceae</taxon>
        <taxon>Desulfotignum</taxon>
    </lineage>
</organism>
<comment type="caution">
    <text evidence="2">The sequence shown here is derived from an EMBL/GenBank/DDBJ whole genome shotgun (WGS) entry which is preliminary data.</text>
</comment>
<reference evidence="2 3" key="1">
    <citation type="journal article" date="2013" name="Genome Announc.">
        <title>Draft Genome Sequence of Desulfotignum phosphitoxidans DSM 13687 Strain FiPS-3.</title>
        <authorList>
            <person name="Poehlein A."/>
            <person name="Daniel R."/>
            <person name="Simeonova D.D."/>
        </authorList>
    </citation>
    <scope>NUCLEOTIDE SEQUENCE [LARGE SCALE GENOMIC DNA]</scope>
    <source>
        <strain evidence="2 3">DSM 13687</strain>
    </source>
</reference>